<dbReference type="CDD" id="cd01805">
    <property type="entry name" value="Ubl_Rad23"/>
    <property type="match status" value="1"/>
</dbReference>
<keyword evidence="4 5" id="KW-0539">Nucleus</keyword>
<name>A0A9W7XJV7_9FUNG</name>
<dbReference type="NCBIfam" id="TIGR00601">
    <property type="entry name" value="rad23"/>
    <property type="match status" value="1"/>
</dbReference>
<dbReference type="PANTHER" id="PTHR10621">
    <property type="entry name" value="UV EXCISION REPAIR PROTEIN RAD23"/>
    <property type="match status" value="1"/>
</dbReference>
<dbReference type="PRINTS" id="PR01839">
    <property type="entry name" value="RAD23PROTEIN"/>
</dbReference>
<accession>A0A9W7XJV7</accession>
<dbReference type="GO" id="GO:0005654">
    <property type="term" value="C:nucleoplasm"/>
    <property type="evidence" value="ECO:0007669"/>
    <property type="project" value="TreeGrafter"/>
</dbReference>
<comment type="subcellular location">
    <subcellularLocation>
        <location evidence="5">Nucleus</location>
    </subcellularLocation>
    <subcellularLocation>
        <location evidence="5">Cytoplasm</location>
    </subcellularLocation>
</comment>
<dbReference type="InterPro" id="IPR009060">
    <property type="entry name" value="UBA-like_sf"/>
</dbReference>
<dbReference type="GO" id="GO:0003684">
    <property type="term" value="F:damaged DNA binding"/>
    <property type="evidence" value="ECO:0007669"/>
    <property type="project" value="UniProtKB-UniRule"/>
</dbReference>
<feature type="domain" description="UBA" evidence="7">
    <location>
        <begin position="356"/>
        <end position="397"/>
    </location>
</feature>
<evidence type="ECO:0000313" key="10">
    <source>
        <dbReference type="Proteomes" id="UP001145021"/>
    </source>
</evidence>
<evidence type="ECO:0000256" key="1">
    <source>
        <dbReference type="ARBA" id="ARBA00022737"/>
    </source>
</evidence>
<dbReference type="FunFam" id="1.10.8.10:FF:000002">
    <property type="entry name" value="UV excision repair protein RAD23 homolog"/>
    <property type="match status" value="1"/>
</dbReference>
<dbReference type="PANTHER" id="PTHR10621:SF0">
    <property type="entry name" value="UV EXCISION REPAIR PROTEIN RAD23"/>
    <property type="match status" value="1"/>
</dbReference>
<comment type="caution">
    <text evidence="9">The sequence shown here is derived from an EMBL/GenBank/DDBJ whole genome shotgun (WGS) entry which is preliminary data.</text>
</comment>
<evidence type="ECO:0000256" key="5">
    <source>
        <dbReference type="RuleBase" id="RU367049"/>
    </source>
</evidence>
<evidence type="ECO:0000256" key="6">
    <source>
        <dbReference type="SAM" id="MobiDB-lite"/>
    </source>
</evidence>
<evidence type="ECO:0000259" key="7">
    <source>
        <dbReference type="PROSITE" id="PS50030"/>
    </source>
</evidence>
<reference evidence="9" key="1">
    <citation type="submission" date="2022-07" db="EMBL/GenBank/DDBJ databases">
        <title>Phylogenomic reconstructions and comparative analyses of Kickxellomycotina fungi.</title>
        <authorList>
            <person name="Reynolds N.K."/>
            <person name="Stajich J.E."/>
            <person name="Barry K."/>
            <person name="Grigoriev I.V."/>
            <person name="Crous P."/>
            <person name="Smith M.E."/>
        </authorList>
    </citation>
    <scope>NUCLEOTIDE SEQUENCE</scope>
    <source>
        <strain evidence="9">NBRC 105413</strain>
    </source>
</reference>
<dbReference type="GO" id="GO:0070628">
    <property type="term" value="F:proteasome binding"/>
    <property type="evidence" value="ECO:0007669"/>
    <property type="project" value="TreeGrafter"/>
</dbReference>
<evidence type="ECO:0000256" key="2">
    <source>
        <dbReference type="ARBA" id="ARBA00022763"/>
    </source>
</evidence>
<organism evidence="9 10">
    <name type="scientific">Coemansia asiatica</name>
    <dbReference type="NCBI Taxonomy" id="1052880"/>
    <lineage>
        <taxon>Eukaryota</taxon>
        <taxon>Fungi</taxon>
        <taxon>Fungi incertae sedis</taxon>
        <taxon>Zoopagomycota</taxon>
        <taxon>Kickxellomycotina</taxon>
        <taxon>Kickxellomycetes</taxon>
        <taxon>Kickxellales</taxon>
        <taxon>Kickxellaceae</taxon>
        <taxon>Coemansia</taxon>
    </lineage>
</organism>
<dbReference type="GO" id="GO:0043161">
    <property type="term" value="P:proteasome-mediated ubiquitin-dependent protein catabolic process"/>
    <property type="evidence" value="ECO:0007669"/>
    <property type="project" value="UniProtKB-UniRule"/>
</dbReference>
<dbReference type="EMBL" id="JANBOH010000181">
    <property type="protein sequence ID" value="KAJ1644238.1"/>
    <property type="molecule type" value="Genomic_DNA"/>
</dbReference>
<dbReference type="InterPro" id="IPR000626">
    <property type="entry name" value="Ubiquitin-like_dom"/>
</dbReference>
<dbReference type="SMART" id="SM00213">
    <property type="entry name" value="UBQ"/>
    <property type="match status" value="1"/>
</dbReference>
<dbReference type="FunFam" id="3.10.20.90:FF:000254">
    <property type="entry name" value="UV excision repair protein Rad23"/>
    <property type="match status" value="1"/>
</dbReference>
<keyword evidence="3 5" id="KW-0234">DNA repair</keyword>
<feature type="region of interest" description="Disordered" evidence="6">
    <location>
        <begin position="77"/>
        <end position="129"/>
    </location>
</feature>
<evidence type="ECO:0000256" key="3">
    <source>
        <dbReference type="ARBA" id="ARBA00023204"/>
    </source>
</evidence>
<dbReference type="SUPFAM" id="SSF54236">
    <property type="entry name" value="Ubiquitin-like"/>
    <property type="match status" value="1"/>
</dbReference>
<keyword evidence="1" id="KW-0677">Repeat</keyword>
<comment type="similarity">
    <text evidence="5">Belongs to the RAD23 family.</text>
</comment>
<dbReference type="SUPFAM" id="SSF46934">
    <property type="entry name" value="UBA-like"/>
    <property type="match status" value="2"/>
</dbReference>
<feature type="compositionally biased region" description="Low complexity" evidence="6">
    <location>
        <begin position="77"/>
        <end position="103"/>
    </location>
</feature>
<feature type="compositionally biased region" description="Low complexity" evidence="6">
    <location>
        <begin position="213"/>
        <end position="225"/>
    </location>
</feature>
<dbReference type="GO" id="GO:0006289">
    <property type="term" value="P:nucleotide-excision repair"/>
    <property type="evidence" value="ECO:0007669"/>
    <property type="project" value="UniProtKB-UniRule"/>
</dbReference>
<dbReference type="Proteomes" id="UP001145021">
    <property type="component" value="Unassembled WGS sequence"/>
</dbReference>
<dbReference type="Gene3D" id="1.10.8.10">
    <property type="entry name" value="DNA helicase RuvA subunit, C-terminal domain"/>
    <property type="match status" value="2"/>
</dbReference>
<keyword evidence="10" id="KW-1185">Reference proteome</keyword>
<dbReference type="FunFam" id="1.10.8.10:FF:000003">
    <property type="entry name" value="UV excision repair protein RAD23 homolog"/>
    <property type="match status" value="1"/>
</dbReference>
<evidence type="ECO:0000313" key="9">
    <source>
        <dbReference type="EMBL" id="KAJ1644238.1"/>
    </source>
</evidence>
<dbReference type="InterPro" id="IPR029071">
    <property type="entry name" value="Ubiquitin-like_domsf"/>
</dbReference>
<dbReference type="InterPro" id="IPR036353">
    <property type="entry name" value="XPC-bd_sf"/>
</dbReference>
<feature type="domain" description="UBA" evidence="7">
    <location>
        <begin position="139"/>
        <end position="179"/>
    </location>
</feature>
<dbReference type="GO" id="GO:0005829">
    <property type="term" value="C:cytosol"/>
    <property type="evidence" value="ECO:0007669"/>
    <property type="project" value="TreeGrafter"/>
</dbReference>
<dbReference type="Pfam" id="PF00240">
    <property type="entry name" value="ubiquitin"/>
    <property type="match status" value="1"/>
</dbReference>
<dbReference type="Pfam" id="PF00627">
    <property type="entry name" value="UBA"/>
    <property type="match status" value="2"/>
</dbReference>
<dbReference type="GO" id="GO:0043130">
    <property type="term" value="F:ubiquitin binding"/>
    <property type="evidence" value="ECO:0007669"/>
    <property type="project" value="UniProtKB-UniRule"/>
</dbReference>
<evidence type="ECO:0000256" key="4">
    <source>
        <dbReference type="ARBA" id="ARBA00023242"/>
    </source>
</evidence>
<dbReference type="PROSITE" id="PS50053">
    <property type="entry name" value="UBIQUITIN_2"/>
    <property type="match status" value="1"/>
</dbReference>
<dbReference type="SUPFAM" id="SSF101238">
    <property type="entry name" value="XPC-binding domain"/>
    <property type="match status" value="1"/>
</dbReference>
<dbReference type="GO" id="GO:0031593">
    <property type="term" value="F:polyubiquitin modification-dependent protein binding"/>
    <property type="evidence" value="ECO:0007669"/>
    <property type="project" value="UniProtKB-UniRule"/>
</dbReference>
<dbReference type="InterPro" id="IPR015940">
    <property type="entry name" value="UBA"/>
</dbReference>
<dbReference type="AlphaFoldDB" id="A0A9W7XJV7"/>
<dbReference type="CDD" id="cd14281">
    <property type="entry name" value="UBA2_Rad23_like"/>
    <property type="match status" value="1"/>
</dbReference>
<dbReference type="InterPro" id="IPR004806">
    <property type="entry name" value="Rad23"/>
</dbReference>
<dbReference type="SMART" id="SM00165">
    <property type="entry name" value="UBA"/>
    <property type="match status" value="2"/>
</dbReference>
<feature type="compositionally biased region" description="Basic and acidic residues" evidence="6">
    <location>
        <begin position="191"/>
        <end position="200"/>
    </location>
</feature>
<keyword evidence="2 5" id="KW-0227">DNA damage</keyword>
<feature type="region of interest" description="Disordered" evidence="6">
    <location>
        <begin position="191"/>
        <end position="229"/>
    </location>
</feature>
<proteinExistence type="inferred from homology"/>
<gene>
    <name evidence="9" type="primary">RAD23</name>
    <name evidence="9" type="ORF">LPJ64_004069</name>
</gene>
<dbReference type="Gene3D" id="1.10.10.540">
    <property type="entry name" value="XPC-binding domain"/>
    <property type="match status" value="1"/>
</dbReference>
<dbReference type="PROSITE" id="PS50030">
    <property type="entry name" value="UBA"/>
    <property type="match status" value="2"/>
</dbReference>
<feature type="domain" description="Ubiquitin-like" evidence="8">
    <location>
        <begin position="1"/>
        <end position="76"/>
    </location>
</feature>
<evidence type="ECO:0000259" key="8">
    <source>
        <dbReference type="PROSITE" id="PS50053"/>
    </source>
</evidence>
<dbReference type="Pfam" id="PF09280">
    <property type="entry name" value="XPC-binding"/>
    <property type="match status" value="1"/>
</dbReference>
<sequence length="403" mass="44833">MKISLKTLQQKTFHLDVDTSDTIEQIKQKVEEAQGFPASTQKLIFSGKILTNEQTIEEIKITENDFMVVMTVKAKPTAAKPKQVETPASSSSQAVAVDAPVAQRTAAKATEEEPGTPSPAARTGAAGEGSLGNSFIVGEKYEMAINNMVEMGYSHDQCVKAMRASFNNPDRAVEYLMMGIPEAALRMAEEAEARYARKQQDDDDDDDEQPATSDAASERSGAAAAQTSSQVNRGNLFHQASQQQQQQQQHSVSDDLQVLETLRTTPQFRQLQQLLREDPRMLPQVMAELARHQPQLMEVISRNNEEFMVMLLQGFSEEQMTNILNQTEAMGFAGMDDDDDMGDEASQQGVTQIRVTMEEKEAIERLQALGFPRDVVIQAYFACDKNEELTANYLFDHGFEDME</sequence>
<protein>
    <recommendedName>
        <fullName evidence="5">UV excision repair protein RAD23</fullName>
    </recommendedName>
</protein>
<keyword evidence="5" id="KW-0963">Cytoplasm</keyword>
<dbReference type="Gene3D" id="3.10.20.90">
    <property type="entry name" value="Phosphatidylinositol 3-kinase Catalytic Subunit, Chain A, domain 1"/>
    <property type="match status" value="1"/>
</dbReference>
<dbReference type="InterPro" id="IPR015360">
    <property type="entry name" value="XPC-bd"/>
</dbReference>
<comment type="function">
    <text evidence="5">Multiubiquitin chain receptor involved in modulation of proteasomal degradation. Involved in nucleotide excision repair.</text>
</comment>